<dbReference type="PROSITE" id="PS51704">
    <property type="entry name" value="GP_PDE"/>
    <property type="match status" value="1"/>
</dbReference>
<comment type="caution">
    <text evidence="3">The sequence shown here is derived from an EMBL/GenBank/DDBJ whole genome shotgun (WGS) entry which is preliminary data.</text>
</comment>
<dbReference type="Proteomes" id="UP001148018">
    <property type="component" value="Unassembled WGS sequence"/>
</dbReference>
<dbReference type="InterPro" id="IPR030395">
    <property type="entry name" value="GP_PDE_dom"/>
</dbReference>
<feature type="domain" description="GP-PDE" evidence="2">
    <location>
        <begin position="69"/>
        <end position="335"/>
    </location>
</feature>
<evidence type="ECO:0000256" key="1">
    <source>
        <dbReference type="ARBA" id="ARBA00007277"/>
    </source>
</evidence>
<evidence type="ECO:0000313" key="5">
    <source>
        <dbReference type="Proteomes" id="UP001148018"/>
    </source>
</evidence>
<gene>
    <name evidence="3" type="ORF">NHX12_017712</name>
    <name evidence="4" type="ORF">NHX12_017715</name>
</gene>
<proteinExistence type="inferred from homology"/>
<accession>A0A9Q0EV93</accession>
<dbReference type="GO" id="GO:0008889">
    <property type="term" value="F:glycerophosphodiester phosphodiesterase activity"/>
    <property type="evidence" value="ECO:0007669"/>
    <property type="project" value="TreeGrafter"/>
</dbReference>
<evidence type="ECO:0000259" key="2">
    <source>
        <dbReference type="PROSITE" id="PS51704"/>
    </source>
</evidence>
<reference evidence="3" key="1">
    <citation type="submission" date="2022-07" db="EMBL/GenBank/DDBJ databases">
        <title>Chromosome-level genome of Muraenolepis orangiensis.</title>
        <authorList>
            <person name="Kim J."/>
        </authorList>
    </citation>
    <scope>NUCLEOTIDE SEQUENCE</scope>
    <source>
        <strain evidence="3">KU_S4_2022</strain>
        <tissue evidence="3">Muscle</tissue>
    </source>
</reference>
<dbReference type="SUPFAM" id="SSF51695">
    <property type="entry name" value="PLC-like phosphodiesterases"/>
    <property type="match status" value="1"/>
</dbReference>
<keyword evidence="5" id="KW-1185">Reference proteome</keyword>
<comment type="similarity">
    <text evidence="1">Belongs to the glycerophosphoryl diester phosphodiesterase family.</text>
</comment>
<dbReference type="InterPro" id="IPR017946">
    <property type="entry name" value="PLC-like_Pdiesterase_TIM-brl"/>
</dbReference>
<evidence type="ECO:0000313" key="3">
    <source>
        <dbReference type="EMBL" id="KAJ3614136.1"/>
    </source>
</evidence>
<dbReference type="Pfam" id="PF03009">
    <property type="entry name" value="GDPD"/>
    <property type="match status" value="1"/>
</dbReference>
<dbReference type="AlphaFoldDB" id="A0A9Q0EV93"/>
<dbReference type="EMBL" id="JANIIK010000034">
    <property type="protein sequence ID" value="KAJ3614139.1"/>
    <property type="molecule type" value="Genomic_DNA"/>
</dbReference>
<organism evidence="3 5">
    <name type="scientific">Muraenolepis orangiensis</name>
    <name type="common">Patagonian moray cod</name>
    <dbReference type="NCBI Taxonomy" id="630683"/>
    <lineage>
        <taxon>Eukaryota</taxon>
        <taxon>Metazoa</taxon>
        <taxon>Chordata</taxon>
        <taxon>Craniata</taxon>
        <taxon>Vertebrata</taxon>
        <taxon>Euteleostomi</taxon>
        <taxon>Actinopterygii</taxon>
        <taxon>Neopterygii</taxon>
        <taxon>Teleostei</taxon>
        <taxon>Neoteleostei</taxon>
        <taxon>Acanthomorphata</taxon>
        <taxon>Zeiogadaria</taxon>
        <taxon>Gadariae</taxon>
        <taxon>Gadiformes</taxon>
        <taxon>Muraenolepidoidei</taxon>
        <taxon>Muraenolepididae</taxon>
        <taxon>Muraenolepis</taxon>
    </lineage>
</organism>
<dbReference type="PANTHER" id="PTHR46320">
    <property type="entry name" value="GLYCEROPHOSPHODIESTER PHOSPHODIESTERASE 1"/>
    <property type="match status" value="1"/>
</dbReference>
<dbReference type="GO" id="GO:0070291">
    <property type="term" value="P:N-acylethanolamine metabolic process"/>
    <property type="evidence" value="ECO:0007669"/>
    <property type="project" value="TreeGrafter"/>
</dbReference>
<evidence type="ECO:0000313" key="4">
    <source>
        <dbReference type="EMBL" id="KAJ3614139.1"/>
    </source>
</evidence>
<dbReference type="GO" id="GO:0005886">
    <property type="term" value="C:plasma membrane"/>
    <property type="evidence" value="ECO:0007669"/>
    <property type="project" value="TreeGrafter"/>
</dbReference>
<dbReference type="OrthoDB" id="197419at2759"/>
<dbReference type="GO" id="GO:0006580">
    <property type="term" value="P:ethanolamine metabolic process"/>
    <property type="evidence" value="ECO:0007669"/>
    <property type="project" value="TreeGrafter"/>
</dbReference>
<protein>
    <recommendedName>
        <fullName evidence="2">GP-PDE domain-containing protein</fullName>
    </recommendedName>
</protein>
<sequence>MLQSGDAVVLYSVVFGLVLLGTRSPVWSCGLAISVYLFLAVFKFPQVPDSRARQVLSRGTGVASGLGRASSIAHRGGGHDAPENTIAAIRQASENGAEGVELDLEFSSDGVPILMHDDTVDRTTNGSGPLGQISFSELSKLDAAAKHRLREKFAGERIPTLEEAVEECIKLQLSIYFDVKGHPDQAAVALGDLYRKHPVLYNSSIVCSFEPKVIYRMRQTDPEVVTALTHRPWSMSRRGDGTPHFASPWKHQWMTLLDILLDWAHHHLLWKLCGVSAFLIQKDFVSPDYVQYWAKRGVQVVAWTVNKDVEKQYYQEVLQVNYITDSLVEDCEPHY</sequence>
<dbReference type="EMBL" id="JANIIK010000034">
    <property type="protein sequence ID" value="KAJ3614136.1"/>
    <property type="molecule type" value="Genomic_DNA"/>
</dbReference>
<dbReference type="PANTHER" id="PTHR46320:SF1">
    <property type="entry name" value="GLYCEROPHOSPHODIESTER PHOSPHODIESTERASE 1"/>
    <property type="match status" value="1"/>
</dbReference>
<dbReference type="Gene3D" id="3.20.20.190">
    <property type="entry name" value="Phosphatidylinositol (PI) phosphodiesterase"/>
    <property type="match status" value="1"/>
</dbReference>
<dbReference type="CDD" id="cd08573">
    <property type="entry name" value="GDPD_GDE1"/>
    <property type="match status" value="1"/>
</dbReference>
<name>A0A9Q0EV93_9TELE</name>
<dbReference type="GO" id="GO:0006644">
    <property type="term" value="P:phospholipid metabolic process"/>
    <property type="evidence" value="ECO:0007669"/>
    <property type="project" value="TreeGrafter"/>
</dbReference>